<dbReference type="PANTHER" id="PTHR45898">
    <property type="entry name" value="TOM1-LIKE PROTEIN"/>
    <property type="match status" value="1"/>
</dbReference>
<evidence type="ECO:0000313" key="6">
    <source>
        <dbReference type="Proteomes" id="UP000265520"/>
    </source>
</evidence>
<name>A0A392QNM2_9FABA</name>
<evidence type="ECO:0000313" key="5">
    <source>
        <dbReference type="EMBL" id="MCI26003.1"/>
    </source>
</evidence>
<evidence type="ECO:0000256" key="2">
    <source>
        <dbReference type="ARBA" id="ARBA00007708"/>
    </source>
</evidence>
<sequence>FFIFICLYIAIVFCSIIQKAGNALEVLNEVLDAVDAQNPQGASDEFTLDLVEQCSFQKQRVMHLVMASR</sequence>
<feature type="non-terminal residue" evidence="5">
    <location>
        <position position="1"/>
    </location>
</feature>
<keyword evidence="6" id="KW-1185">Reference proteome</keyword>
<dbReference type="InterPro" id="IPR044836">
    <property type="entry name" value="TOL_plant"/>
</dbReference>
<dbReference type="Proteomes" id="UP000265520">
    <property type="component" value="Unassembled WGS sequence"/>
</dbReference>
<evidence type="ECO:0000256" key="1">
    <source>
        <dbReference type="ARBA" id="ARBA00004170"/>
    </source>
</evidence>
<dbReference type="Gene3D" id="1.20.58.160">
    <property type="match status" value="1"/>
</dbReference>
<dbReference type="PANTHER" id="PTHR45898:SF25">
    <property type="entry name" value="ENTH_VHS_GAT FAMILY PROTEIN"/>
    <property type="match status" value="1"/>
</dbReference>
<dbReference type="AlphaFoldDB" id="A0A392QNM2"/>
<proteinExistence type="inferred from homology"/>
<feature type="signal peptide" evidence="4">
    <location>
        <begin position="1"/>
        <end position="23"/>
    </location>
</feature>
<comment type="similarity">
    <text evidence="2">Belongs to the TOM1 family.</text>
</comment>
<reference evidence="5 6" key="1">
    <citation type="journal article" date="2018" name="Front. Plant Sci.">
        <title>Red Clover (Trifolium pratense) and Zigzag Clover (T. medium) - A Picture of Genomic Similarities and Differences.</title>
        <authorList>
            <person name="Dluhosova J."/>
            <person name="Istvanek J."/>
            <person name="Nedelnik J."/>
            <person name="Repkova J."/>
        </authorList>
    </citation>
    <scope>NUCLEOTIDE SEQUENCE [LARGE SCALE GENOMIC DNA]</scope>
    <source>
        <strain evidence="6">cv. 10/8</strain>
        <tissue evidence="5">Leaf</tissue>
    </source>
</reference>
<comment type="subcellular location">
    <subcellularLocation>
        <location evidence="1">Membrane</location>
        <topology evidence="1">Peripheral membrane protein</topology>
    </subcellularLocation>
</comment>
<comment type="caution">
    <text evidence="5">The sequence shown here is derived from an EMBL/GenBank/DDBJ whole genome shotgun (WGS) entry which is preliminary data.</text>
</comment>
<dbReference type="GO" id="GO:0016020">
    <property type="term" value="C:membrane"/>
    <property type="evidence" value="ECO:0007669"/>
    <property type="project" value="UniProtKB-SubCell"/>
</dbReference>
<protein>
    <submittedName>
        <fullName evidence="5">TOM1-like protein 2-like</fullName>
    </submittedName>
</protein>
<keyword evidence="4" id="KW-0732">Signal</keyword>
<evidence type="ECO:0000256" key="3">
    <source>
        <dbReference type="ARBA" id="ARBA00023136"/>
    </source>
</evidence>
<dbReference type="SUPFAM" id="SSF89009">
    <property type="entry name" value="GAT-like domain"/>
    <property type="match status" value="1"/>
</dbReference>
<keyword evidence="3" id="KW-0472">Membrane</keyword>
<dbReference type="EMBL" id="LXQA010150729">
    <property type="protein sequence ID" value="MCI26003.1"/>
    <property type="molecule type" value="Genomic_DNA"/>
</dbReference>
<dbReference type="GO" id="GO:0043328">
    <property type="term" value="P:protein transport to vacuole involved in ubiquitin-dependent protein catabolic process via the multivesicular body sorting pathway"/>
    <property type="evidence" value="ECO:0007669"/>
    <property type="project" value="InterPro"/>
</dbReference>
<organism evidence="5 6">
    <name type="scientific">Trifolium medium</name>
    <dbReference type="NCBI Taxonomy" id="97028"/>
    <lineage>
        <taxon>Eukaryota</taxon>
        <taxon>Viridiplantae</taxon>
        <taxon>Streptophyta</taxon>
        <taxon>Embryophyta</taxon>
        <taxon>Tracheophyta</taxon>
        <taxon>Spermatophyta</taxon>
        <taxon>Magnoliopsida</taxon>
        <taxon>eudicotyledons</taxon>
        <taxon>Gunneridae</taxon>
        <taxon>Pentapetalae</taxon>
        <taxon>rosids</taxon>
        <taxon>fabids</taxon>
        <taxon>Fabales</taxon>
        <taxon>Fabaceae</taxon>
        <taxon>Papilionoideae</taxon>
        <taxon>50 kb inversion clade</taxon>
        <taxon>NPAAA clade</taxon>
        <taxon>Hologalegina</taxon>
        <taxon>IRL clade</taxon>
        <taxon>Trifolieae</taxon>
        <taxon>Trifolium</taxon>
    </lineage>
</organism>
<dbReference type="GO" id="GO:0043130">
    <property type="term" value="F:ubiquitin binding"/>
    <property type="evidence" value="ECO:0007669"/>
    <property type="project" value="InterPro"/>
</dbReference>
<dbReference type="InterPro" id="IPR038425">
    <property type="entry name" value="GAT_sf"/>
</dbReference>
<accession>A0A392QNM2</accession>
<feature type="chain" id="PRO_5017476961" evidence="4">
    <location>
        <begin position="24"/>
        <end position="69"/>
    </location>
</feature>
<evidence type="ECO:0000256" key="4">
    <source>
        <dbReference type="SAM" id="SignalP"/>
    </source>
</evidence>
<dbReference type="GO" id="GO:0035091">
    <property type="term" value="F:phosphatidylinositol binding"/>
    <property type="evidence" value="ECO:0007669"/>
    <property type="project" value="InterPro"/>
</dbReference>